<proteinExistence type="predicted"/>
<organism evidence="2 3">
    <name type="scientific">Trypanosoma cruzi marinkellei</name>
    <dbReference type="NCBI Taxonomy" id="85056"/>
    <lineage>
        <taxon>Eukaryota</taxon>
        <taxon>Discoba</taxon>
        <taxon>Euglenozoa</taxon>
        <taxon>Kinetoplastea</taxon>
        <taxon>Metakinetoplastina</taxon>
        <taxon>Trypanosomatida</taxon>
        <taxon>Trypanosomatidae</taxon>
        <taxon>Trypanosoma</taxon>
        <taxon>Schizotrypanum</taxon>
    </lineage>
</organism>
<reference evidence="2 3" key="1">
    <citation type="journal article" date="2012" name="BMC Genomics">
        <title>Comparative genomic analysis of human infective Trypanosoma cruzi lineages with the bat-restricted subspecies T. cruzi marinkellei.</title>
        <authorList>
            <person name="Franzen O."/>
            <person name="Talavera-Lopez C."/>
            <person name="Ochaya S."/>
            <person name="Butler C.E."/>
            <person name="Messenger L.A."/>
            <person name="Lewis M.D."/>
            <person name="Llewellyn M.S."/>
            <person name="Marinkelle C.J."/>
            <person name="Tyler K.M."/>
            <person name="Miles M.A."/>
            <person name="Andersson B."/>
        </authorList>
    </citation>
    <scope>NUCLEOTIDE SEQUENCE [LARGE SCALE GENOMIC DNA]</scope>
    <source>
        <strain evidence="2 3">B7</strain>
    </source>
</reference>
<dbReference type="InterPro" id="IPR011990">
    <property type="entry name" value="TPR-like_helical_dom_sf"/>
</dbReference>
<feature type="coiled-coil region" evidence="1">
    <location>
        <begin position="265"/>
        <end position="292"/>
    </location>
</feature>
<dbReference type="SUPFAM" id="SSF48452">
    <property type="entry name" value="TPR-like"/>
    <property type="match status" value="1"/>
</dbReference>
<keyword evidence="3" id="KW-1185">Reference proteome</keyword>
<protein>
    <recommendedName>
        <fullName evidence="4">Tetratricopeptide repeat domain 5</fullName>
    </recommendedName>
</protein>
<evidence type="ECO:0000313" key="2">
    <source>
        <dbReference type="EMBL" id="EKF37704.1"/>
    </source>
</evidence>
<comment type="caution">
    <text evidence="2">The sequence shown here is derived from an EMBL/GenBank/DDBJ whole genome shotgun (WGS) entry which is preliminary data.</text>
</comment>
<dbReference type="AlphaFoldDB" id="K2NIZ1"/>
<dbReference type="Gene3D" id="1.25.40.10">
    <property type="entry name" value="Tetratricopeptide repeat domain"/>
    <property type="match status" value="1"/>
</dbReference>
<evidence type="ECO:0000256" key="1">
    <source>
        <dbReference type="SAM" id="Coils"/>
    </source>
</evidence>
<evidence type="ECO:0008006" key="4">
    <source>
        <dbReference type="Google" id="ProtNLM"/>
    </source>
</evidence>
<evidence type="ECO:0000313" key="3">
    <source>
        <dbReference type="Proteomes" id="UP000007350"/>
    </source>
</evidence>
<name>K2NIZ1_TRYCR</name>
<dbReference type="Proteomes" id="UP000007350">
    <property type="component" value="Unassembled WGS sequence"/>
</dbReference>
<accession>K2NIZ1</accession>
<gene>
    <name evidence="2" type="ORF">MOQ_002095</name>
</gene>
<dbReference type="OrthoDB" id="423589at2759"/>
<keyword evidence="1" id="KW-0175">Coiled coil</keyword>
<dbReference type="EMBL" id="AHKC01008373">
    <property type="protein sequence ID" value="EKF37704.1"/>
    <property type="molecule type" value="Genomic_DNA"/>
</dbReference>
<sequence>MGFVFGKFAFFFFVGGRKGEGNKRMDDTTIVELERRLDELKKVKVFDEKVREGVGSLIASMPNPDEERDPEKKVRLLLLRCKALTLLPTYSMEAEQGCGAALKLCHDRPELWVLLSECLTRRKATREACEALDNALRIDAQNLDALCQYSRLLRSLSSDSKLTPAERLRHLNESVTCAKAAAAACPTSTDGWHCYSIALLSKALSNGVEIAGAQRALQAMRQAALISPEDPDVRFNKGAIEGLLGHFGNAACDFLAAYEVDQKRLKGTKQMLENLLTVLRRAESQIKTSRQTGKRTFASLLAKLPSSPDTVTINAILNGSVTTPCQVTVGVVDILSENSMEPMVVLAAEKSGEFLLLLFYGLVRGAIKVNNSIISLSFPESTPVCVMHEVPDVPFLEARAHKSTYTQIFVDLKTTLLNGEPIPSRMLVSPKLSSRLFV</sequence>